<dbReference type="Proteomes" id="UP001140560">
    <property type="component" value="Unassembled WGS sequence"/>
</dbReference>
<dbReference type="Pfam" id="PF00704">
    <property type="entry name" value="Glyco_hydro_18"/>
    <property type="match status" value="1"/>
</dbReference>
<sequence length="1369" mass="150633">MFNKAQKRYEMPNLDAEVMNILSSTNAKPIYDKDAKVNYLVYGQNNWISYDDKRTFQDKIDFANDRGLNGLMIWAIDLDDSKHTALSALTGTNVTVDTDPLALEDSQSVKHSTDDASQCRISECGSMCKNGERNVGRVKSKDGKNACSDGPSNARYICCPAWTSLTPETCHWDAGSGSVKTDCSGKCKVGEIKVLGDSDGWEGDLTTGDYGFHCLRGGKIFCCNAGNMKRYLDICSWTKCGDKCPSDKQNVLTWDAGGPSGQGDRCDDYDDGDLFSNPVPVGDATDATKGTKGKRKLCCPKKDSFTGCVWKNKKVCSEQCDASQITLDLDPQGQGGRYCDNGEYFVPISPHIPNICSELTSREGRQQAFCCNAPGNKDQPFLPVDLDKIFPADYLPPPETIPQFELVNFNGLAGLGGADPDETGVAFFLIAGSGEGLSSMSKRDNPGLHFLDCPADVHEAPVHQRHTARIICVDGSEADCFGVANGGVEGTVVHLPIECGNGSFARAVSLVPSQNQSVPVEIALQNPTSAVYDFTFDYNMGLVRRDAGKYSIRMDYSNVEGYWKSVVDSEGVKKRSLKQLVDRFYSSKQQDWFDKFNNLDISGSSSLSDITKADIKHLVFFDSQMCTTSDGQTGQGIAATIDGVLDVHFYYGFSLIATWDPAGKVEVHESAGFLHPSGTMSATYTVAGIGTLDTSKKLGGSSISKSTGKKSIGGHGLFKGWASFVPYKEESVKLRSFTGISSEVSFNGYMEVKAQVDWNAKAVDFPSTPDGGTIGSIKIQRNSTMTPIGKTVPKSTISLANTVTLGLGVTLAIKDHEDAVDGKLPDISVTQTITAMFLFDGDENQICLDTSVFASKTADLTNGGSVGWDSTYSRTYHEQRTSGDDSECFKSGGSKKVRSDSLLDSAEEDEGITDETNNKVAEKKKRQNNSHQRGDFSDFDGHVVELNDLINKEASGLGFFKIPENQCDDCGGCLLDLKGKPICCGCAWLPPDEDYLGTMSNGQTNFRRSTSDEPMSPAHKLESRAPMGINWGQKSVKFWVTFPFSLNFDSKEDKFDVESEDYPAFPSYYANPQSQSNWDLSDRTTGVKRYFHNASTACDSFDVVQSATHDWAYPYPKTGWQGYAYVQGTAYHAEYETEHVFEGQTIARFFTDWLPNLTNGHKHEKFWTESYILSVHSNWPANADGDRQAFVHLLVDELGSIDHPERLTVFMKRPNGKKGSLFRGSTAMRGATFAGYEAGAEQLLNAREIGYIFTYMNMDTVWESFCDSYNGMYNLMKTFDTWYHGLTGTDSHLADEWPLYIRNELDMVVKQARADLKSMYQLRKSAGLPYTNWWGNLMRVNGGEIQKVKLERTDKCQDLPASNVGAYTG</sequence>
<evidence type="ECO:0000313" key="3">
    <source>
        <dbReference type="EMBL" id="KAJ4364050.1"/>
    </source>
</evidence>
<dbReference type="InterPro" id="IPR017853">
    <property type="entry name" value="GH"/>
</dbReference>
<dbReference type="Gene3D" id="3.20.20.80">
    <property type="entry name" value="Glycosidases"/>
    <property type="match status" value="1"/>
</dbReference>
<dbReference type="GO" id="GO:0005975">
    <property type="term" value="P:carbohydrate metabolic process"/>
    <property type="evidence" value="ECO:0007669"/>
    <property type="project" value="InterPro"/>
</dbReference>
<comment type="caution">
    <text evidence="3">The sequence shown here is derived from an EMBL/GenBank/DDBJ whole genome shotgun (WGS) entry which is preliminary data.</text>
</comment>
<organism evidence="3 4">
    <name type="scientific">Neocucurbitaria cava</name>
    <dbReference type="NCBI Taxonomy" id="798079"/>
    <lineage>
        <taxon>Eukaryota</taxon>
        <taxon>Fungi</taxon>
        <taxon>Dikarya</taxon>
        <taxon>Ascomycota</taxon>
        <taxon>Pezizomycotina</taxon>
        <taxon>Dothideomycetes</taxon>
        <taxon>Pleosporomycetidae</taxon>
        <taxon>Pleosporales</taxon>
        <taxon>Pleosporineae</taxon>
        <taxon>Cucurbitariaceae</taxon>
        <taxon>Neocucurbitaria</taxon>
    </lineage>
</organism>
<dbReference type="PANTHER" id="PTHR11177">
    <property type="entry name" value="CHITINASE"/>
    <property type="match status" value="1"/>
</dbReference>
<evidence type="ECO:0000256" key="1">
    <source>
        <dbReference type="SAM" id="MobiDB-lite"/>
    </source>
</evidence>
<protein>
    <recommendedName>
        <fullName evidence="2">GH18 domain-containing protein</fullName>
    </recommendedName>
</protein>
<dbReference type="PANTHER" id="PTHR11177:SF397">
    <property type="entry name" value="CHITINASE"/>
    <property type="match status" value="1"/>
</dbReference>
<dbReference type="SUPFAM" id="SSF51445">
    <property type="entry name" value="(Trans)glycosidases"/>
    <property type="match status" value="1"/>
</dbReference>
<evidence type="ECO:0000259" key="2">
    <source>
        <dbReference type="PROSITE" id="PS51910"/>
    </source>
</evidence>
<reference evidence="3" key="1">
    <citation type="submission" date="2022-10" db="EMBL/GenBank/DDBJ databases">
        <title>Tapping the CABI collections for fungal endophytes: first genome assemblies for Collariella, Neodidymelliopsis, Ascochyta clinopodiicola, Didymella pomorum, Didymosphaeria variabile, Neocosmospora piperis and Neocucurbitaria cava.</title>
        <authorList>
            <person name="Hill R."/>
        </authorList>
    </citation>
    <scope>NUCLEOTIDE SEQUENCE</scope>
    <source>
        <strain evidence="3">IMI 356814</strain>
    </source>
</reference>
<keyword evidence="4" id="KW-1185">Reference proteome</keyword>
<proteinExistence type="predicted"/>
<dbReference type="EMBL" id="JAPEUY010000018">
    <property type="protein sequence ID" value="KAJ4364050.1"/>
    <property type="molecule type" value="Genomic_DNA"/>
</dbReference>
<name>A0A9W8Y0E5_9PLEO</name>
<dbReference type="InterPro" id="IPR050314">
    <property type="entry name" value="Glycosyl_Hydrlase_18"/>
</dbReference>
<gene>
    <name evidence="3" type="ORF">N0V83_009505</name>
</gene>
<evidence type="ECO:0000313" key="4">
    <source>
        <dbReference type="Proteomes" id="UP001140560"/>
    </source>
</evidence>
<dbReference type="OrthoDB" id="3675060at2759"/>
<feature type="domain" description="GH18" evidence="2">
    <location>
        <begin position="1"/>
        <end position="92"/>
    </location>
</feature>
<accession>A0A9W8Y0E5</accession>
<dbReference type="InterPro" id="IPR001223">
    <property type="entry name" value="Glyco_hydro18_cat"/>
</dbReference>
<dbReference type="PROSITE" id="PS51910">
    <property type="entry name" value="GH18_2"/>
    <property type="match status" value="1"/>
</dbReference>
<feature type="region of interest" description="Disordered" evidence="1">
    <location>
        <begin position="877"/>
        <end position="937"/>
    </location>
</feature>